<organism evidence="1 2">
    <name type="scientific">Streptomyces antimycoticus</name>
    <dbReference type="NCBI Taxonomy" id="68175"/>
    <lineage>
        <taxon>Bacteria</taxon>
        <taxon>Bacillati</taxon>
        <taxon>Actinomycetota</taxon>
        <taxon>Actinomycetes</taxon>
        <taxon>Kitasatosporales</taxon>
        <taxon>Streptomycetaceae</taxon>
        <taxon>Streptomyces</taxon>
        <taxon>Streptomyces violaceusniger group</taxon>
    </lineage>
</organism>
<dbReference type="AlphaFoldDB" id="A0A499UK05"/>
<name>A0A499UK05_9ACTN</name>
<proteinExistence type="predicted"/>
<gene>
    <name evidence="1" type="ORF">SSPO_001170</name>
</gene>
<accession>A0A499UK05</accession>
<reference evidence="1 2" key="1">
    <citation type="journal article" date="2020" name="Int. J. Syst. Evol. Microbiol.">
        <title>Reclassification of Streptomyces castelarensis and Streptomyces sporoclivatus as later heterotypic synonyms of Streptomyces antimycoticus.</title>
        <authorList>
            <person name="Komaki H."/>
            <person name="Tamura T."/>
        </authorList>
    </citation>
    <scope>NUCLEOTIDE SEQUENCE [LARGE SCALE GENOMIC DNA]</scope>
    <source>
        <strain evidence="1 2">NBRC 100767</strain>
    </source>
</reference>
<dbReference type="EMBL" id="AP019620">
    <property type="protein sequence ID" value="BBJ37399.1"/>
    <property type="molecule type" value="Genomic_DNA"/>
</dbReference>
<evidence type="ECO:0000313" key="1">
    <source>
        <dbReference type="EMBL" id="BBJ37399.1"/>
    </source>
</evidence>
<evidence type="ECO:0000313" key="2">
    <source>
        <dbReference type="Proteomes" id="UP000463951"/>
    </source>
</evidence>
<sequence length="442" mass="48528">MPTASPDRVIYVLTDTDHSETAYLGYIVPPRSRPLEEAILYGRLPVAVDHWWEDAGEVGHRLEATVLREGVPAGSVRRALREEKARYRALGMRLLNDRPSPRQIARNRLNQLWAEAAWTKARTHAWAQMAQALRDQLGGPLDPPVGSVVVLSDAAWTRIEQLPHPAFEYSTALSNEMRAEAIGAEAEAERAGFAVAKELIDELVAFWPDLTHSCGEDTTRKVMVPVSRQIVRRRRTDRDYLGKLLGLLPWCVTAVVPWYQMAKNGKLVSDMPEFITWLNGHPAARALESIADEGDLLDYLLSNSGLPDLAEPSVALMTIAAAHCSVEVPQALRGDVEGVLRQLISEPALTQPMVDLLMRLAPYALAYLGPDIAPGMDKELSLPEGTTARVLSALVTHPEVRASDRLRRLAWSSAKHVPTVAIPNCSPWGGVSGGSCAPCRCC</sequence>
<protein>
    <submittedName>
        <fullName evidence="1">Uncharacterized protein</fullName>
    </submittedName>
</protein>
<dbReference type="Proteomes" id="UP000463951">
    <property type="component" value="Chromosome"/>
</dbReference>